<keyword evidence="11" id="KW-1185">Reference proteome</keyword>
<accession>A0A845BSG9</accession>
<dbReference type="PANTHER" id="PTHR43033:SF1">
    <property type="entry name" value="TRNA(ILE)-LYSIDINE SYNTHASE-RELATED"/>
    <property type="match status" value="1"/>
</dbReference>
<dbReference type="InterPro" id="IPR011063">
    <property type="entry name" value="TilS/TtcA_N"/>
</dbReference>
<keyword evidence="3 8" id="KW-0436">Ligase</keyword>
<comment type="function">
    <text evidence="8">Ligates lysine onto the cytidine present at position 34 of the AUA codon-specific tRNA(Ile) that contains the anticodon CAU, in an ATP-dependent manner. Cytidine is converted to lysidine, thus changing the amino acid specificity of the tRNA from methionine to isoleucine.</text>
</comment>
<comment type="similarity">
    <text evidence="8">Belongs to the tRNA(Ile)-lysidine synthase family.</text>
</comment>
<evidence type="ECO:0000313" key="11">
    <source>
        <dbReference type="Proteomes" id="UP000467214"/>
    </source>
</evidence>
<dbReference type="NCBIfam" id="TIGR02432">
    <property type="entry name" value="lysidine_TilS_N"/>
    <property type="match status" value="1"/>
</dbReference>
<protein>
    <recommendedName>
        <fullName evidence="8">tRNA(Ile)-lysidine synthase</fullName>
        <ecNumber evidence="8">6.3.4.19</ecNumber>
    </recommendedName>
    <alternativeName>
        <fullName evidence="8">tRNA(Ile)-2-lysyl-cytidine synthase</fullName>
    </alternativeName>
    <alternativeName>
        <fullName evidence="8">tRNA(Ile)-lysidine synthetase</fullName>
    </alternativeName>
</protein>
<dbReference type="Gene3D" id="1.20.59.20">
    <property type="match status" value="1"/>
</dbReference>
<dbReference type="InterPro" id="IPR012795">
    <property type="entry name" value="tRNA_Ile_lys_synt_N"/>
</dbReference>
<organism evidence="10 11">
    <name type="scientific">Craterilacuibacter sinensis</name>
    <dbReference type="NCBI Taxonomy" id="2686017"/>
    <lineage>
        <taxon>Bacteria</taxon>
        <taxon>Pseudomonadati</taxon>
        <taxon>Pseudomonadota</taxon>
        <taxon>Betaproteobacteria</taxon>
        <taxon>Neisseriales</taxon>
        <taxon>Neisseriaceae</taxon>
        <taxon>Craterilacuibacter</taxon>
    </lineage>
</organism>
<keyword evidence="4 8" id="KW-0819">tRNA processing</keyword>
<dbReference type="GO" id="GO:0005737">
    <property type="term" value="C:cytoplasm"/>
    <property type="evidence" value="ECO:0007669"/>
    <property type="project" value="UniProtKB-SubCell"/>
</dbReference>
<comment type="caution">
    <text evidence="10">The sequence shown here is derived from an EMBL/GenBank/DDBJ whole genome shotgun (WGS) entry which is preliminary data.</text>
</comment>
<evidence type="ECO:0000256" key="8">
    <source>
        <dbReference type="HAMAP-Rule" id="MF_01161"/>
    </source>
</evidence>
<evidence type="ECO:0000256" key="6">
    <source>
        <dbReference type="ARBA" id="ARBA00022840"/>
    </source>
</evidence>
<dbReference type="AlphaFoldDB" id="A0A845BSG9"/>
<dbReference type="CDD" id="cd01992">
    <property type="entry name" value="TilS_N"/>
    <property type="match status" value="1"/>
</dbReference>
<dbReference type="GO" id="GO:0005524">
    <property type="term" value="F:ATP binding"/>
    <property type="evidence" value="ECO:0007669"/>
    <property type="project" value="UniProtKB-UniRule"/>
</dbReference>
<dbReference type="Pfam" id="PF09179">
    <property type="entry name" value="TilS"/>
    <property type="match status" value="1"/>
</dbReference>
<keyword evidence="6 8" id="KW-0067">ATP-binding</keyword>
<sequence>MGLSGGMDSMVLLDLLVQARARLGFALSAVHVHHGLSRHADAWAERCRAVCMSYGVELRIERVQVSVSGGESLEAVARRERYRVYAASSADALVLAHHQDDLAETVLLQLLRGGGPRALAAMPVWRMHEKVGLWRPMLAVRRSQIEAYAQAHHLLWVEDESNADTRWRRNLLRHAVLPEIAGQIPHYRQHLARSAALCADAADILREVACADLAAVKTGGRLAMPAFAALSCARQRQLLAYWCEQLALGQPAPSALEHFRQQLLGAAAAASPCLALDSGALVRYRGEVWACRQSPACAEVKLTGLMPGSAVLPLGWAGCLSLTLKSSGLPVDWLAGDLRLLPRQGGERLAQSVGRKPVKTLLQEAGLPPLLREQWPLLYRGTELVAVPGVAISSDHLQAGGWVPQWTPA</sequence>
<dbReference type="Pfam" id="PF11734">
    <property type="entry name" value="TilS_C"/>
    <property type="match status" value="1"/>
</dbReference>
<comment type="domain">
    <text evidence="8">The N-terminal region contains the highly conserved SGGXDS motif, predicted to be a P-loop motif involved in ATP binding.</text>
</comment>
<dbReference type="SUPFAM" id="SSF52402">
    <property type="entry name" value="Adenine nucleotide alpha hydrolases-like"/>
    <property type="match status" value="1"/>
</dbReference>
<evidence type="ECO:0000256" key="4">
    <source>
        <dbReference type="ARBA" id="ARBA00022694"/>
    </source>
</evidence>
<dbReference type="Pfam" id="PF01171">
    <property type="entry name" value="ATP_bind_3"/>
    <property type="match status" value="1"/>
</dbReference>
<keyword evidence="5 8" id="KW-0547">Nucleotide-binding</keyword>
<dbReference type="NCBIfam" id="TIGR02433">
    <property type="entry name" value="lysidine_TilS_C"/>
    <property type="match status" value="1"/>
</dbReference>
<evidence type="ECO:0000256" key="7">
    <source>
        <dbReference type="ARBA" id="ARBA00048539"/>
    </source>
</evidence>
<dbReference type="SMART" id="SM00977">
    <property type="entry name" value="TilS_C"/>
    <property type="match status" value="1"/>
</dbReference>
<proteinExistence type="inferred from homology"/>
<dbReference type="InterPro" id="IPR012094">
    <property type="entry name" value="tRNA_Ile_lys_synt"/>
</dbReference>
<dbReference type="EC" id="6.3.4.19" evidence="8"/>
<name>A0A845BSG9_9NEIS</name>
<evidence type="ECO:0000256" key="5">
    <source>
        <dbReference type="ARBA" id="ARBA00022741"/>
    </source>
</evidence>
<dbReference type="SUPFAM" id="SSF82829">
    <property type="entry name" value="MesJ substrate recognition domain-like"/>
    <property type="match status" value="1"/>
</dbReference>
<gene>
    <name evidence="8 10" type="primary">tilS</name>
    <name evidence="10" type="ORF">GQF02_15365</name>
</gene>
<dbReference type="GO" id="GO:0006400">
    <property type="term" value="P:tRNA modification"/>
    <property type="evidence" value="ECO:0007669"/>
    <property type="project" value="UniProtKB-UniRule"/>
</dbReference>
<dbReference type="InterPro" id="IPR015262">
    <property type="entry name" value="tRNA_Ile_lys_synt_subst-bd"/>
</dbReference>
<evidence type="ECO:0000256" key="2">
    <source>
        <dbReference type="ARBA" id="ARBA00022490"/>
    </source>
</evidence>
<dbReference type="HAMAP" id="MF_01161">
    <property type="entry name" value="tRNA_Ile_lys_synt"/>
    <property type="match status" value="1"/>
</dbReference>
<dbReference type="PANTHER" id="PTHR43033">
    <property type="entry name" value="TRNA(ILE)-LYSIDINE SYNTHASE-RELATED"/>
    <property type="match status" value="1"/>
</dbReference>
<keyword evidence="2 8" id="KW-0963">Cytoplasm</keyword>
<feature type="binding site" evidence="8">
    <location>
        <begin position="4"/>
        <end position="9"/>
    </location>
    <ligand>
        <name>ATP</name>
        <dbReference type="ChEBI" id="CHEBI:30616"/>
    </ligand>
</feature>
<comment type="subcellular location">
    <subcellularLocation>
        <location evidence="1 8">Cytoplasm</location>
    </subcellularLocation>
</comment>
<dbReference type="InterPro" id="IPR014729">
    <property type="entry name" value="Rossmann-like_a/b/a_fold"/>
</dbReference>
<evidence type="ECO:0000313" key="10">
    <source>
        <dbReference type="EMBL" id="MXR38350.1"/>
    </source>
</evidence>
<dbReference type="InterPro" id="IPR012796">
    <property type="entry name" value="Lysidine-tRNA-synth_C"/>
</dbReference>
<dbReference type="Proteomes" id="UP000467214">
    <property type="component" value="Unassembled WGS sequence"/>
</dbReference>
<evidence type="ECO:0000256" key="1">
    <source>
        <dbReference type="ARBA" id="ARBA00004496"/>
    </source>
</evidence>
<evidence type="ECO:0000259" key="9">
    <source>
        <dbReference type="SMART" id="SM00977"/>
    </source>
</evidence>
<reference evidence="10 11" key="1">
    <citation type="submission" date="2019-12" db="EMBL/GenBank/DDBJ databases">
        <title>Neisseriaceae gen. nov. sp. Genome sequencing and assembly.</title>
        <authorList>
            <person name="Liu Z."/>
            <person name="Li A."/>
        </authorList>
    </citation>
    <scope>NUCLEOTIDE SEQUENCE [LARGE SCALE GENOMIC DNA]</scope>
    <source>
        <strain evidence="10 11">B2N2-7</strain>
    </source>
</reference>
<evidence type="ECO:0000256" key="3">
    <source>
        <dbReference type="ARBA" id="ARBA00022598"/>
    </source>
</evidence>
<dbReference type="EMBL" id="WSSB01000021">
    <property type="protein sequence ID" value="MXR38350.1"/>
    <property type="molecule type" value="Genomic_DNA"/>
</dbReference>
<dbReference type="Gene3D" id="3.40.50.620">
    <property type="entry name" value="HUPs"/>
    <property type="match status" value="1"/>
</dbReference>
<comment type="catalytic activity">
    <reaction evidence="7 8">
        <text>cytidine(34) in tRNA(Ile2) + L-lysine + ATP = lysidine(34) in tRNA(Ile2) + AMP + diphosphate + H(+)</text>
        <dbReference type="Rhea" id="RHEA:43744"/>
        <dbReference type="Rhea" id="RHEA-COMP:10625"/>
        <dbReference type="Rhea" id="RHEA-COMP:10670"/>
        <dbReference type="ChEBI" id="CHEBI:15378"/>
        <dbReference type="ChEBI" id="CHEBI:30616"/>
        <dbReference type="ChEBI" id="CHEBI:32551"/>
        <dbReference type="ChEBI" id="CHEBI:33019"/>
        <dbReference type="ChEBI" id="CHEBI:82748"/>
        <dbReference type="ChEBI" id="CHEBI:83665"/>
        <dbReference type="ChEBI" id="CHEBI:456215"/>
        <dbReference type="EC" id="6.3.4.19"/>
    </reaction>
</comment>
<feature type="domain" description="Lysidine-tRNA(Ile) synthetase C-terminal" evidence="9">
    <location>
        <begin position="338"/>
        <end position="406"/>
    </location>
</feature>
<dbReference type="GO" id="GO:0032267">
    <property type="term" value="F:tRNA(Ile)-lysidine synthase activity"/>
    <property type="evidence" value="ECO:0007669"/>
    <property type="project" value="UniProtKB-EC"/>
</dbReference>
<dbReference type="SUPFAM" id="SSF56037">
    <property type="entry name" value="PheT/TilS domain"/>
    <property type="match status" value="1"/>
</dbReference>